<reference evidence="8" key="1">
    <citation type="submission" date="2020-02" db="EMBL/GenBank/DDBJ databases">
        <authorList>
            <person name="Scholz U."/>
            <person name="Mascher M."/>
            <person name="Fiebig A."/>
        </authorList>
    </citation>
    <scope>NUCLEOTIDE SEQUENCE</scope>
</reference>
<dbReference type="Gene3D" id="3.30.200.20">
    <property type="entry name" value="Phosphorylase Kinase, domain 1"/>
    <property type="match status" value="1"/>
</dbReference>
<keyword evidence="3" id="KW-0418">Kinase</keyword>
<accession>A0A7I8KRA1</accession>
<dbReference type="SMART" id="SM00220">
    <property type="entry name" value="S_TKc"/>
    <property type="match status" value="1"/>
</dbReference>
<dbReference type="PROSITE" id="PS50011">
    <property type="entry name" value="PROTEIN_KINASE_DOM"/>
    <property type="match status" value="1"/>
</dbReference>
<dbReference type="SUPFAM" id="SSF52402">
    <property type="entry name" value="Adenine nucleotide alpha hydrolases-like"/>
    <property type="match status" value="1"/>
</dbReference>
<dbReference type="CDD" id="cd00293">
    <property type="entry name" value="USP-like"/>
    <property type="match status" value="1"/>
</dbReference>
<dbReference type="Proteomes" id="UP000663760">
    <property type="component" value="Chromosome 8"/>
</dbReference>
<dbReference type="InterPro" id="IPR008271">
    <property type="entry name" value="Ser/Thr_kinase_AS"/>
</dbReference>
<evidence type="ECO:0000256" key="4">
    <source>
        <dbReference type="ARBA" id="ARBA00022840"/>
    </source>
</evidence>
<evidence type="ECO:0000256" key="6">
    <source>
        <dbReference type="SAM" id="MobiDB-lite"/>
    </source>
</evidence>
<dbReference type="Gene3D" id="3.40.50.620">
    <property type="entry name" value="HUPs"/>
    <property type="match status" value="1"/>
</dbReference>
<gene>
    <name evidence="8" type="ORF">SI8410_08011028</name>
</gene>
<dbReference type="CDD" id="cd14066">
    <property type="entry name" value="STKc_IRAK"/>
    <property type="match status" value="1"/>
</dbReference>
<feature type="region of interest" description="Disordered" evidence="6">
    <location>
        <begin position="1"/>
        <end position="35"/>
    </location>
</feature>
<dbReference type="FunFam" id="3.40.50.620:FF:000177">
    <property type="entry name" value="probable receptor-like serine/threonine-protein kinase At5g57670"/>
    <property type="match status" value="1"/>
</dbReference>
<evidence type="ECO:0000313" key="8">
    <source>
        <dbReference type="EMBL" id="CAA7400350.1"/>
    </source>
</evidence>
<feature type="binding site" evidence="5">
    <location>
        <position position="397"/>
    </location>
    <ligand>
        <name>ATP</name>
        <dbReference type="ChEBI" id="CHEBI:30616"/>
    </ligand>
</feature>
<keyword evidence="1" id="KW-0808">Transferase</keyword>
<dbReference type="PANTHER" id="PTHR47987:SF5">
    <property type="entry name" value="PROTEIN KINASE DOMAIN-CONTAINING PROTEIN"/>
    <property type="match status" value="1"/>
</dbReference>
<keyword evidence="4 5" id="KW-0067">ATP-binding</keyword>
<dbReference type="FunFam" id="3.30.200.20:FF:000268">
    <property type="entry name" value="probable receptor-like serine/threonine-protein kinase At5g57670"/>
    <property type="match status" value="1"/>
</dbReference>
<dbReference type="Pfam" id="PF00069">
    <property type="entry name" value="Pkinase"/>
    <property type="match status" value="1"/>
</dbReference>
<dbReference type="Pfam" id="PF00582">
    <property type="entry name" value="Usp"/>
    <property type="match status" value="1"/>
</dbReference>
<dbReference type="InterPro" id="IPR017441">
    <property type="entry name" value="Protein_kinase_ATP_BS"/>
</dbReference>
<dbReference type="FunFam" id="1.10.510.10:FF:000284">
    <property type="entry name" value="Putative receptor-like serine/threonine-protein kinase"/>
    <property type="match status" value="1"/>
</dbReference>
<feature type="region of interest" description="Disordered" evidence="6">
    <location>
        <begin position="209"/>
        <end position="242"/>
    </location>
</feature>
<dbReference type="InterPro" id="IPR000719">
    <property type="entry name" value="Prot_kinase_dom"/>
</dbReference>
<dbReference type="PROSITE" id="PS00108">
    <property type="entry name" value="PROTEIN_KINASE_ST"/>
    <property type="match status" value="1"/>
</dbReference>
<dbReference type="InterPro" id="IPR014729">
    <property type="entry name" value="Rossmann-like_a/b/a_fold"/>
</dbReference>
<dbReference type="Gene3D" id="1.10.510.10">
    <property type="entry name" value="Transferase(Phosphotransferase) domain 1"/>
    <property type="match status" value="1"/>
</dbReference>
<dbReference type="GO" id="GO:0004672">
    <property type="term" value="F:protein kinase activity"/>
    <property type="evidence" value="ECO:0007669"/>
    <property type="project" value="InterPro"/>
</dbReference>
<dbReference type="InterPro" id="IPR011009">
    <property type="entry name" value="Kinase-like_dom_sf"/>
</dbReference>
<dbReference type="AlphaFoldDB" id="A0A7I8KRA1"/>
<evidence type="ECO:0000256" key="3">
    <source>
        <dbReference type="ARBA" id="ARBA00022777"/>
    </source>
</evidence>
<protein>
    <recommendedName>
        <fullName evidence="7">Protein kinase domain-containing protein</fullName>
    </recommendedName>
</protein>
<proteinExistence type="predicted"/>
<dbReference type="InterPro" id="IPR046958">
    <property type="entry name" value="RBK1/2/STUNTED"/>
</dbReference>
<feature type="compositionally biased region" description="Basic and acidic residues" evidence="6">
    <location>
        <begin position="9"/>
        <end position="19"/>
    </location>
</feature>
<keyword evidence="9" id="KW-1185">Reference proteome</keyword>
<name>A0A7I8KRA1_SPIIN</name>
<sequence>MRITAAQAEKTKDEPRGEEQAGYGGGGDDGSGREEKGKTVVVGVRMDAQSRELLTWALVKVAEPGDLVVAVHVLPYDSSGGRTHPSEDLADCSSLISIIRSFDSVLAAYEGFCNLKQIDLKLKICRGSPLRKILVREVHNFAATRLVLGAAKNDRVIGSLTSVARHCAKRVHRECSVLAVKNGKILFRREAPPDVLPASSSVLTCVGAEKGGSSSSLPYDTDISDGGDGGRSPFTSSEPVGEIEESMATALTPRSFSFSFPKDPLLEGSAGSEDSKASVAPEAIQVPARFPALAAARRRRKPSKRPASGGEISCVNNAGGAALVPEGDGKNNREKLESFPRELQSLLLRCSSTCRLFSYQELVDITSNFSLGNLIGKGGGSRVYRGFLPDGGELAVKLLQRSEHVLKDFVSEVEILTALHHRSVIALLGFCFEDENYALVYDYLPRGSLEENIHGAKSSLRWIERYDVAVGVAEALDYLHGASRSSEPVIHGDVKSSNILLSDDLEPRLSDFGLARWRSSTSSHLSCSDIAGTFGYLAPEYLICGKVNEEVDVYAFGVVLLELLTGRKPIDTENPGGHESLVLWAKPILQRGKVTQMLDPRLGDEYNVDQVERMALAAALCIKRAPRSRPRMDFVLKLLQGDEDEVERARTLQIDATEELAGLDEDDEVADPAANIQSYLSLALLDVEDDTFSVTSSEHTSDFIMSHSSLEEYLRGRWSLHSSFG</sequence>
<dbReference type="EMBL" id="LR746271">
    <property type="protein sequence ID" value="CAA7400350.1"/>
    <property type="molecule type" value="Genomic_DNA"/>
</dbReference>
<evidence type="ECO:0000259" key="7">
    <source>
        <dbReference type="PROSITE" id="PS50011"/>
    </source>
</evidence>
<keyword evidence="2 5" id="KW-0547">Nucleotide-binding</keyword>
<feature type="domain" description="Protein kinase" evidence="7">
    <location>
        <begin position="369"/>
        <end position="635"/>
    </location>
</feature>
<dbReference type="PANTHER" id="PTHR47987">
    <property type="entry name" value="OS08G0249100 PROTEIN"/>
    <property type="match status" value="1"/>
</dbReference>
<dbReference type="SUPFAM" id="SSF56112">
    <property type="entry name" value="Protein kinase-like (PK-like)"/>
    <property type="match status" value="1"/>
</dbReference>
<evidence type="ECO:0000256" key="1">
    <source>
        <dbReference type="ARBA" id="ARBA00022679"/>
    </source>
</evidence>
<dbReference type="InterPro" id="IPR006016">
    <property type="entry name" value="UspA"/>
</dbReference>
<dbReference type="PROSITE" id="PS00107">
    <property type="entry name" value="PROTEIN_KINASE_ATP"/>
    <property type="match status" value="1"/>
</dbReference>
<dbReference type="GO" id="GO:0005524">
    <property type="term" value="F:ATP binding"/>
    <property type="evidence" value="ECO:0007669"/>
    <property type="project" value="UniProtKB-UniRule"/>
</dbReference>
<organism evidence="8 9">
    <name type="scientific">Spirodela intermedia</name>
    <name type="common">Intermediate duckweed</name>
    <dbReference type="NCBI Taxonomy" id="51605"/>
    <lineage>
        <taxon>Eukaryota</taxon>
        <taxon>Viridiplantae</taxon>
        <taxon>Streptophyta</taxon>
        <taxon>Embryophyta</taxon>
        <taxon>Tracheophyta</taxon>
        <taxon>Spermatophyta</taxon>
        <taxon>Magnoliopsida</taxon>
        <taxon>Liliopsida</taxon>
        <taxon>Araceae</taxon>
        <taxon>Lemnoideae</taxon>
        <taxon>Spirodela</taxon>
    </lineage>
</organism>
<evidence type="ECO:0000256" key="2">
    <source>
        <dbReference type="ARBA" id="ARBA00022741"/>
    </source>
</evidence>
<evidence type="ECO:0000256" key="5">
    <source>
        <dbReference type="PROSITE-ProRule" id="PRU10141"/>
    </source>
</evidence>
<evidence type="ECO:0000313" key="9">
    <source>
        <dbReference type="Proteomes" id="UP000663760"/>
    </source>
</evidence>
<dbReference type="OrthoDB" id="654677at2759"/>